<dbReference type="FunFam" id="3.40.50.150:FF:000073">
    <property type="entry name" value="THUMP domain containing 3"/>
    <property type="match status" value="1"/>
</dbReference>
<dbReference type="Gene3D" id="3.30.2130.30">
    <property type="match status" value="1"/>
</dbReference>
<dbReference type="InterPro" id="IPR004114">
    <property type="entry name" value="THUMP_dom"/>
</dbReference>
<dbReference type="GO" id="GO:0030488">
    <property type="term" value="P:tRNA methylation"/>
    <property type="evidence" value="ECO:0007669"/>
    <property type="project" value="TreeGrafter"/>
</dbReference>
<dbReference type="STRING" id="29172.A0A0D8XP88"/>
<dbReference type="SUPFAM" id="SSF143437">
    <property type="entry name" value="THUMP domain-like"/>
    <property type="match status" value="1"/>
</dbReference>
<dbReference type="CDD" id="cd02440">
    <property type="entry name" value="AdoMet_MTases"/>
    <property type="match status" value="1"/>
</dbReference>
<keyword evidence="3" id="KW-0819">tRNA processing</keyword>
<dbReference type="PANTHER" id="PTHR14911">
    <property type="entry name" value="THUMP DOMAIN-CONTAINING"/>
    <property type="match status" value="1"/>
</dbReference>
<keyword evidence="2" id="KW-0808">Transferase</keyword>
<dbReference type="Proteomes" id="UP000053766">
    <property type="component" value="Unassembled WGS sequence"/>
</dbReference>
<evidence type="ECO:0000256" key="4">
    <source>
        <dbReference type="PROSITE-ProRule" id="PRU00529"/>
    </source>
</evidence>
<keyword evidence="4" id="KW-0694">RNA-binding</keyword>
<keyword evidence="2" id="KW-0489">Methyltransferase</keyword>
<evidence type="ECO:0000259" key="5">
    <source>
        <dbReference type="PROSITE" id="PS51165"/>
    </source>
</evidence>
<dbReference type="InterPro" id="IPR000241">
    <property type="entry name" value="RlmKL-like_Mtase"/>
</dbReference>
<dbReference type="OrthoDB" id="47730at2759"/>
<feature type="domain" description="THUMP" evidence="5">
    <location>
        <begin position="55"/>
        <end position="167"/>
    </location>
</feature>
<dbReference type="Gene3D" id="3.40.50.150">
    <property type="entry name" value="Vaccinia Virus protein VP39"/>
    <property type="match status" value="1"/>
</dbReference>
<evidence type="ECO:0000256" key="2">
    <source>
        <dbReference type="ARBA" id="ARBA00022603"/>
    </source>
</evidence>
<dbReference type="Pfam" id="PF01170">
    <property type="entry name" value="UPF0020"/>
    <property type="match status" value="1"/>
</dbReference>
<gene>
    <name evidence="6" type="ORF">DICVIV_08325</name>
</gene>
<reference evidence="7" key="2">
    <citation type="journal article" date="2016" name="Sci. Rep.">
        <title>Dictyocaulus viviparus genome, variome and transcriptome elucidate lungworm biology and support future intervention.</title>
        <authorList>
            <person name="McNulty S.N."/>
            <person name="Strube C."/>
            <person name="Rosa B.A."/>
            <person name="Martin J.C."/>
            <person name="Tyagi R."/>
            <person name="Choi Y.J."/>
            <person name="Wang Q."/>
            <person name="Hallsworth Pepin K."/>
            <person name="Zhang X."/>
            <person name="Ozersky P."/>
            <person name="Wilson R.K."/>
            <person name="Sternberg P.W."/>
            <person name="Gasser R.B."/>
            <person name="Mitreva M."/>
        </authorList>
    </citation>
    <scope>NUCLEOTIDE SEQUENCE [LARGE SCALE GENOMIC DNA]</scope>
    <source>
        <strain evidence="7">HannoverDv2000</strain>
    </source>
</reference>
<accession>A0A0D8XP88</accession>
<dbReference type="InterPro" id="IPR029063">
    <property type="entry name" value="SAM-dependent_MTases_sf"/>
</dbReference>
<dbReference type="PROSITE" id="PS51165">
    <property type="entry name" value="THUMP"/>
    <property type="match status" value="1"/>
</dbReference>
<dbReference type="GO" id="GO:0016423">
    <property type="term" value="F:tRNA (guanine) methyltransferase activity"/>
    <property type="evidence" value="ECO:0007669"/>
    <property type="project" value="TreeGrafter"/>
</dbReference>
<keyword evidence="7" id="KW-1185">Reference proteome</keyword>
<dbReference type="GO" id="GO:0003723">
    <property type="term" value="F:RNA binding"/>
    <property type="evidence" value="ECO:0007669"/>
    <property type="project" value="UniProtKB-UniRule"/>
</dbReference>
<evidence type="ECO:0000313" key="7">
    <source>
        <dbReference type="Proteomes" id="UP000053766"/>
    </source>
</evidence>
<comment type="subcellular location">
    <subcellularLocation>
        <location evidence="1">Cytoplasm</location>
    </subcellularLocation>
</comment>
<dbReference type="Pfam" id="PF02926">
    <property type="entry name" value="THUMP"/>
    <property type="match status" value="1"/>
</dbReference>
<dbReference type="SMART" id="SM00981">
    <property type="entry name" value="THUMP"/>
    <property type="match status" value="1"/>
</dbReference>
<evidence type="ECO:0000313" key="6">
    <source>
        <dbReference type="EMBL" id="KJH45619.1"/>
    </source>
</evidence>
<proteinExistence type="predicted"/>
<evidence type="ECO:0000256" key="1">
    <source>
        <dbReference type="ARBA" id="ARBA00004496"/>
    </source>
</evidence>
<reference evidence="6 7" key="1">
    <citation type="submission" date="2013-11" db="EMBL/GenBank/DDBJ databases">
        <title>Draft genome of the bovine lungworm Dictyocaulus viviparus.</title>
        <authorList>
            <person name="Mitreva M."/>
        </authorList>
    </citation>
    <scope>NUCLEOTIDE SEQUENCE [LARGE SCALE GENOMIC DNA]</scope>
    <source>
        <strain evidence="6 7">HannoverDv2000</strain>
    </source>
</reference>
<sequence>MVVLYGSVITGFEKVSGDEVTSTLRTDSLTVGRGFIKFELDPRRIPKDALNRIRNEISRINWKTAVECWEIAHNKQVPGGVDEVKEQMEEYVKTGVSGFNPRSLFTFRVTCHRAGDKKCHSFSSMEAASALGAEINKVFGWRPDMKNFDMEVLLNVRNNSILVMVALNRESLFKRNICAFGPTTMRPTMCYCMTALAQPSQGDIILDPMCGGGSIPLEAALSFDGCLFIGADVHPKAMKRCNENMKSCDQQLLNSGSELAFICCNSLRLPFSTNSINSIVTDLPFGRKIGSINKNRVLYPSLLAEWERVVKPGGRLVIMTHDKRNWERALALNGGNWRTTWNRLVNIGGLQALCSCLINTKKNL</sequence>
<organism evidence="6 7">
    <name type="scientific">Dictyocaulus viviparus</name>
    <name type="common">Bovine lungworm</name>
    <dbReference type="NCBI Taxonomy" id="29172"/>
    <lineage>
        <taxon>Eukaryota</taxon>
        <taxon>Metazoa</taxon>
        <taxon>Ecdysozoa</taxon>
        <taxon>Nematoda</taxon>
        <taxon>Chromadorea</taxon>
        <taxon>Rhabditida</taxon>
        <taxon>Rhabditina</taxon>
        <taxon>Rhabditomorpha</taxon>
        <taxon>Strongyloidea</taxon>
        <taxon>Metastrongylidae</taxon>
        <taxon>Dictyocaulus</taxon>
    </lineage>
</organism>
<dbReference type="EMBL" id="KN716397">
    <property type="protein sequence ID" value="KJH45619.1"/>
    <property type="molecule type" value="Genomic_DNA"/>
</dbReference>
<dbReference type="PANTHER" id="PTHR14911:SF13">
    <property type="entry name" value="TRNA (GUANINE(6)-N2)-METHYLTRANSFERASE THUMP3"/>
    <property type="match status" value="1"/>
</dbReference>
<dbReference type="AlphaFoldDB" id="A0A0D8XP88"/>
<dbReference type="GO" id="GO:0005737">
    <property type="term" value="C:cytoplasm"/>
    <property type="evidence" value="ECO:0007669"/>
    <property type="project" value="UniProtKB-SubCell"/>
</dbReference>
<protein>
    <submittedName>
        <fullName evidence="6">THUMP domain protein</fullName>
    </submittedName>
</protein>
<evidence type="ECO:0000256" key="3">
    <source>
        <dbReference type="ARBA" id="ARBA00022694"/>
    </source>
</evidence>
<dbReference type="SUPFAM" id="SSF53335">
    <property type="entry name" value="S-adenosyl-L-methionine-dependent methyltransferases"/>
    <property type="match status" value="1"/>
</dbReference>
<name>A0A0D8XP88_DICVI</name>
<dbReference type="GO" id="GO:0043527">
    <property type="term" value="C:tRNA methyltransferase complex"/>
    <property type="evidence" value="ECO:0007669"/>
    <property type="project" value="UniProtKB-ARBA"/>
</dbReference>